<dbReference type="Proteomes" id="UP000030671">
    <property type="component" value="Unassembled WGS sequence"/>
</dbReference>
<dbReference type="eggNOG" id="KOG0158">
    <property type="taxonomic scope" value="Eukaryota"/>
</dbReference>
<name>W4JV81_HETIT</name>
<dbReference type="RefSeq" id="XP_009550984.1">
    <property type="nucleotide sequence ID" value="XM_009552689.1"/>
</dbReference>
<dbReference type="GeneID" id="20667229"/>
<dbReference type="Gene3D" id="1.10.630.10">
    <property type="entry name" value="Cytochrome P450"/>
    <property type="match status" value="1"/>
</dbReference>
<keyword evidence="4 9" id="KW-0349">Heme</keyword>
<evidence type="ECO:0000256" key="6">
    <source>
        <dbReference type="ARBA" id="ARBA00023002"/>
    </source>
</evidence>
<comment type="similarity">
    <text evidence="3">Belongs to the cytochrome P450 family.</text>
</comment>
<dbReference type="InterPro" id="IPR050121">
    <property type="entry name" value="Cytochrome_P450_monoxygenase"/>
</dbReference>
<keyword evidence="5 9" id="KW-0479">Metal-binding</keyword>
<gene>
    <name evidence="11" type="primary">cpm100</name>
    <name evidence="11" type="ORF">HETIRDRAFT_147842</name>
</gene>
<dbReference type="STRING" id="747525.W4JV81"/>
<dbReference type="PANTHER" id="PTHR24305:SF166">
    <property type="entry name" value="CYTOCHROME P450 12A4, MITOCHONDRIAL-RELATED"/>
    <property type="match status" value="1"/>
</dbReference>
<dbReference type="SUPFAM" id="SSF48264">
    <property type="entry name" value="Cytochrome P450"/>
    <property type="match status" value="1"/>
</dbReference>
<dbReference type="OrthoDB" id="1470350at2759"/>
<dbReference type="CDD" id="cd11069">
    <property type="entry name" value="CYP_FUM15-like"/>
    <property type="match status" value="1"/>
</dbReference>
<feature type="binding site" description="axial binding residue" evidence="9">
    <location>
        <position position="462"/>
    </location>
    <ligand>
        <name>heme</name>
        <dbReference type="ChEBI" id="CHEBI:30413"/>
    </ligand>
    <ligandPart>
        <name>Fe</name>
        <dbReference type="ChEBI" id="CHEBI:18248"/>
    </ligandPart>
</feature>
<evidence type="ECO:0000256" key="4">
    <source>
        <dbReference type="ARBA" id="ARBA00022617"/>
    </source>
</evidence>
<dbReference type="GO" id="GO:0020037">
    <property type="term" value="F:heme binding"/>
    <property type="evidence" value="ECO:0007669"/>
    <property type="project" value="InterPro"/>
</dbReference>
<dbReference type="PRINTS" id="PR00385">
    <property type="entry name" value="P450"/>
</dbReference>
<dbReference type="PANTHER" id="PTHR24305">
    <property type="entry name" value="CYTOCHROME P450"/>
    <property type="match status" value="1"/>
</dbReference>
<proteinExistence type="inferred from homology"/>
<dbReference type="InParanoid" id="W4JV81"/>
<evidence type="ECO:0000256" key="10">
    <source>
        <dbReference type="SAM" id="Phobius"/>
    </source>
</evidence>
<evidence type="ECO:0000256" key="3">
    <source>
        <dbReference type="ARBA" id="ARBA00010617"/>
    </source>
</evidence>
<reference evidence="11 12" key="1">
    <citation type="journal article" date="2012" name="New Phytol.">
        <title>Insight into trade-off between wood decay and parasitism from the genome of a fungal forest pathogen.</title>
        <authorList>
            <person name="Olson A."/>
            <person name="Aerts A."/>
            <person name="Asiegbu F."/>
            <person name="Belbahri L."/>
            <person name="Bouzid O."/>
            <person name="Broberg A."/>
            <person name="Canback B."/>
            <person name="Coutinho P.M."/>
            <person name="Cullen D."/>
            <person name="Dalman K."/>
            <person name="Deflorio G."/>
            <person name="van Diepen L.T."/>
            <person name="Dunand C."/>
            <person name="Duplessis S."/>
            <person name="Durling M."/>
            <person name="Gonthier P."/>
            <person name="Grimwood J."/>
            <person name="Fossdal C.G."/>
            <person name="Hansson D."/>
            <person name="Henrissat B."/>
            <person name="Hietala A."/>
            <person name="Himmelstrand K."/>
            <person name="Hoffmeister D."/>
            <person name="Hogberg N."/>
            <person name="James T.Y."/>
            <person name="Karlsson M."/>
            <person name="Kohler A."/>
            <person name="Kues U."/>
            <person name="Lee Y.H."/>
            <person name="Lin Y.C."/>
            <person name="Lind M."/>
            <person name="Lindquist E."/>
            <person name="Lombard V."/>
            <person name="Lucas S."/>
            <person name="Lunden K."/>
            <person name="Morin E."/>
            <person name="Murat C."/>
            <person name="Park J."/>
            <person name="Raffaello T."/>
            <person name="Rouze P."/>
            <person name="Salamov A."/>
            <person name="Schmutz J."/>
            <person name="Solheim H."/>
            <person name="Stahlberg J."/>
            <person name="Velez H."/>
            <person name="de Vries R.P."/>
            <person name="Wiebenga A."/>
            <person name="Woodward S."/>
            <person name="Yakovlev I."/>
            <person name="Garbelotto M."/>
            <person name="Martin F."/>
            <person name="Grigoriev I.V."/>
            <person name="Stenlid J."/>
        </authorList>
    </citation>
    <scope>NUCLEOTIDE SEQUENCE [LARGE SCALE GENOMIC DNA]</scope>
    <source>
        <strain evidence="11 12">TC 32-1</strain>
    </source>
</reference>
<evidence type="ECO:0000313" key="12">
    <source>
        <dbReference type="Proteomes" id="UP000030671"/>
    </source>
</evidence>
<dbReference type="Pfam" id="PF00067">
    <property type="entry name" value="p450"/>
    <property type="match status" value="1"/>
</dbReference>
<accession>W4JV81</accession>
<dbReference type="InterPro" id="IPR002401">
    <property type="entry name" value="Cyt_P450_E_grp-I"/>
</dbReference>
<evidence type="ECO:0000313" key="11">
    <source>
        <dbReference type="EMBL" id="ETW77483.1"/>
    </source>
</evidence>
<evidence type="ECO:0000256" key="9">
    <source>
        <dbReference type="PIRSR" id="PIRSR602401-1"/>
    </source>
</evidence>
<keyword evidence="8 11" id="KW-0503">Monooxygenase</keyword>
<organism evidence="11 12">
    <name type="scientific">Heterobasidion irregulare (strain TC 32-1)</name>
    <dbReference type="NCBI Taxonomy" id="747525"/>
    <lineage>
        <taxon>Eukaryota</taxon>
        <taxon>Fungi</taxon>
        <taxon>Dikarya</taxon>
        <taxon>Basidiomycota</taxon>
        <taxon>Agaricomycotina</taxon>
        <taxon>Agaricomycetes</taxon>
        <taxon>Russulales</taxon>
        <taxon>Bondarzewiaceae</taxon>
        <taxon>Heterobasidion</taxon>
        <taxon>Heterobasidion annosum species complex</taxon>
    </lineage>
</organism>
<keyword evidence="10" id="KW-1133">Transmembrane helix</keyword>
<feature type="transmembrane region" description="Helical" evidence="10">
    <location>
        <begin position="6"/>
        <end position="24"/>
    </location>
</feature>
<comment type="cofactor">
    <cofactor evidence="1 9">
        <name>heme</name>
        <dbReference type="ChEBI" id="CHEBI:30413"/>
    </cofactor>
</comment>
<dbReference type="GO" id="GO:0005506">
    <property type="term" value="F:iron ion binding"/>
    <property type="evidence" value="ECO:0007669"/>
    <property type="project" value="InterPro"/>
</dbReference>
<evidence type="ECO:0000256" key="5">
    <source>
        <dbReference type="ARBA" id="ARBA00022723"/>
    </source>
</evidence>
<keyword evidence="12" id="KW-1185">Reference proteome</keyword>
<dbReference type="GO" id="GO:0016705">
    <property type="term" value="F:oxidoreductase activity, acting on paired donors, with incorporation or reduction of molecular oxygen"/>
    <property type="evidence" value="ECO:0007669"/>
    <property type="project" value="InterPro"/>
</dbReference>
<dbReference type="HOGENOM" id="CLU_001570_5_11_1"/>
<feature type="transmembrane region" description="Helical" evidence="10">
    <location>
        <begin position="216"/>
        <end position="238"/>
    </location>
</feature>
<evidence type="ECO:0000256" key="1">
    <source>
        <dbReference type="ARBA" id="ARBA00001971"/>
    </source>
</evidence>
<dbReference type="InterPro" id="IPR001128">
    <property type="entry name" value="Cyt_P450"/>
</dbReference>
<keyword evidence="10" id="KW-0472">Membrane</keyword>
<evidence type="ECO:0000256" key="8">
    <source>
        <dbReference type="ARBA" id="ARBA00023033"/>
    </source>
</evidence>
<dbReference type="GO" id="GO:0004497">
    <property type="term" value="F:monooxygenase activity"/>
    <property type="evidence" value="ECO:0007669"/>
    <property type="project" value="UniProtKB-KW"/>
</dbReference>
<dbReference type="AlphaFoldDB" id="W4JV81"/>
<protein>
    <submittedName>
        <fullName evidence="11">Cytochrome P450 monooxygenase 100</fullName>
    </submittedName>
</protein>
<evidence type="ECO:0000256" key="7">
    <source>
        <dbReference type="ARBA" id="ARBA00023004"/>
    </source>
</evidence>
<keyword evidence="6" id="KW-0560">Oxidoreductase</keyword>
<sequence>MSLAPSFSLLLSTVVLAVLARYVFSKKRDVSYLPSPPASEGSWIWGNERQVFEHQACEMYNKWAARLGPLFKIKAALFHGDVIVVADNAAAAHVFQYSERYVKAPMFRPIVVKLLGKGLVWAEGAEHRHQRRLLAPAFSPESVRGMADDVWECAEKLESRLTNQILSNGGEMTINIVPHTSACTLDILGRTAFGHDFNMGESTEAKEISASWHKDVNMGLTFAGFLAPILLFTFPWIAKLPIGGLQEEGVAKSIVTKLASRILEKGQISDKGKDILSLLIKDSRDLKGEKGLSHAQILDNIATFLMVGHETTAGSLNFTLLDLARNPEVQQKLREEIQTFGQDLDYDNVQKLEYLDAVVREGLRLHPAAPRTERVALEDDIIPLSKPIRTTDGRTLTSLHVKAGQVFHLPFATMNVNPDVWGPDGHEFKPERWLTPGGVPPSSELPRGWGNIVTFCDGPRSCIGYRLAIVEFKVIVATLIRSIEFRSTTANIRRVISPTLQPVIDGKGGLLPLHISLAQQS</sequence>
<keyword evidence="10" id="KW-0812">Transmembrane</keyword>
<evidence type="ECO:0000256" key="2">
    <source>
        <dbReference type="ARBA" id="ARBA00005179"/>
    </source>
</evidence>
<comment type="pathway">
    <text evidence="2">Secondary metabolite biosynthesis.</text>
</comment>
<dbReference type="KEGG" id="hir:HETIRDRAFT_147842"/>
<keyword evidence="7 9" id="KW-0408">Iron</keyword>
<dbReference type="InterPro" id="IPR036396">
    <property type="entry name" value="Cyt_P450_sf"/>
</dbReference>
<dbReference type="PRINTS" id="PR00463">
    <property type="entry name" value="EP450I"/>
</dbReference>
<dbReference type="EMBL" id="KI925463">
    <property type="protein sequence ID" value="ETW77483.1"/>
    <property type="molecule type" value="Genomic_DNA"/>
</dbReference>